<dbReference type="RefSeq" id="WP_179813936.1">
    <property type="nucleotide sequence ID" value="NZ_JACBZD010000001.1"/>
</dbReference>
<organism evidence="3 4">
    <name type="scientific">Allostreptomyces psammosilenae</name>
    <dbReference type="NCBI Taxonomy" id="1892865"/>
    <lineage>
        <taxon>Bacteria</taxon>
        <taxon>Bacillati</taxon>
        <taxon>Actinomycetota</taxon>
        <taxon>Actinomycetes</taxon>
        <taxon>Kitasatosporales</taxon>
        <taxon>Streptomycetaceae</taxon>
        <taxon>Allostreptomyces</taxon>
    </lineage>
</organism>
<dbReference type="GO" id="GO:0004674">
    <property type="term" value="F:protein serine/threonine kinase activity"/>
    <property type="evidence" value="ECO:0007669"/>
    <property type="project" value="UniProtKB-KW"/>
</dbReference>
<evidence type="ECO:0000313" key="4">
    <source>
        <dbReference type="Proteomes" id="UP000567795"/>
    </source>
</evidence>
<keyword evidence="1" id="KW-0808">Transferase</keyword>
<name>A0A852ZRX9_9ACTN</name>
<dbReference type="InterPro" id="IPR050267">
    <property type="entry name" value="Anti-sigma-factor_SerPK"/>
</dbReference>
<sequence length="138" mass="15117">MRPLLDETGEMCWINLVVRPETLTSMRRVVRAHLALWDQPSLSDVAELGVTELLSNVLRHTSGARCTVIMEPRGTAIRFCVVDPDPDPGLPGPRRPSGPALWRTDGRGLMMIDALADEWGVEPVGSGKSVWFSLKAVG</sequence>
<protein>
    <submittedName>
        <fullName evidence="3">Anti-sigma regulatory factor (Ser/Thr protein kinase)</fullName>
    </submittedName>
</protein>
<dbReference type="Proteomes" id="UP000567795">
    <property type="component" value="Unassembled WGS sequence"/>
</dbReference>
<dbReference type="PANTHER" id="PTHR35526">
    <property type="entry name" value="ANTI-SIGMA-F FACTOR RSBW-RELATED"/>
    <property type="match status" value="1"/>
</dbReference>
<dbReference type="EMBL" id="JACBZD010000001">
    <property type="protein sequence ID" value="NYI05143.1"/>
    <property type="molecule type" value="Genomic_DNA"/>
</dbReference>
<gene>
    <name evidence="3" type="ORF">FHU37_002086</name>
</gene>
<dbReference type="AlphaFoldDB" id="A0A852ZRX9"/>
<comment type="caution">
    <text evidence="3">The sequence shown here is derived from an EMBL/GenBank/DDBJ whole genome shotgun (WGS) entry which is preliminary data.</text>
</comment>
<keyword evidence="1" id="KW-0418">Kinase</keyword>
<reference evidence="3 4" key="1">
    <citation type="submission" date="2020-07" db="EMBL/GenBank/DDBJ databases">
        <title>Sequencing the genomes of 1000 actinobacteria strains.</title>
        <authorList>
            <person name="Klenk H.-P."/>
        </authorList>
    </citation>
    <scope>NUCLEOTIDE SEQUENCE [LARGE SCALE GENOMIC DNA]</scope>
    <source>
        <strain evidence="3 4">DSM 42178</strain>
    </source>
</reference>
<feature type="domain" description="Histidine kinase/HSP90-like ATPase" evidence="2">
    <location>
        <begin position="19"/>
        <end position="133"/>
    </location>
</feature>
<accession>A0A852ZRX9</accession>
<dbReference type="InterPro" id="IPR036890">
    <property type="entry name" value="HATPase_C_sf"/>
</dbReference>
<dbReference type="CDD" id="cd16936">
    <property type="entry name" value="HATPase_RsbW-like"/>
    <property type="match status" value="1"/>
</dbReference>
<evidence type="ECO:0000313" key="3">
    <source>
        <dbReference type="EMBL" id="NYI05143.1"/>
    </source>
</evidence>
<dbReference type="PANTHER" id="PTHR35526:SF3">
    <property type="entry name" value="ANTI-SIGMA-F FACTOR RSBW"/>
    <property type="match status" value="1"/>
</dbReference>
<dbReference type="Gene3D" id="3.30.565.10">
    <property type="entry name" value="Histidine kinase-like ATPase, C-terminal domain"/>
    <property type="match status" value="1"/>
</dbReference>
<evidence type="ECO:0000256" key="1">
    <source>
        <dbReference type="ARBA" id="ARBA00022527"/>
    </source>
</evidence>
<keyword evidence="1" id="KW-0723">Serine/threonine-protein kinase</keyword>
<proteinExistence type="predicted"/>
<dbReference type="SUPFAM" id="SSF55874">
    <property type="entry name" value="ATPase domain of HSP90 chaperone/DNA topoisomerase II/histidine kinase"/>
    <property type="match status" value="1"/>
</dbReference>
<dbReference type="InterPro" id="IPR003594">
    <property type="entry name" value="HATPase_dom"/>
</dbReference>
<dbReference type="Pfam" id="PF13581">
    <property type="entry name" value="HATPase_c_2"/>
    <property type="match status" value="1"/>
</dbReference>
<evidence type="ECO:0000259" key="2">
    <source>
        <dbReference type="Pfam" id="PF13581"/>
    </source>
</evidence>
<keyword evidence="4" id="KW-1185">Reference proteome</keyword>